<feature type="region of interest" description="Disordered" evidence="1">
    <location>
        <begin position="66"/>
        <end position="85"/>
    </location>
</feature>
<protein>
    <submittedName>
        <fullName evidence="2">Uncharacterized protein</fullName>
    </submittedName>
</protein>
<gene>
    <name evidence="2" type="ORF">METZ01_LOCUS401651</name>
</gene>
<dbReference type="AlphaFoldDB" id="A0A382VQJ7"/>
<feature type="region of interest" description="Disordered" evidence="1">
    <location>
        <begin position="206"/>
        <end position="238"/>
    </location>
</feature>
<evidence type="ECO:0000256" key="1">
    <source>
        <dbReference type="SAM" id="MobiDB-lite"/>
    </source>
</evidence>
<evidence type="ECO:0000313" key="2">
    <source>
        <dbReference type="EMBL" id="SVD48797.1"/>
    </source>
</evidence>
<feature type="non-terminal residue" evidence="2">
    <location>
        <position position="238"/>
    </location>
</feature>
<name>A0A382VQJ7_9ZZZZ</name>
<feature type="region of interest" description="Disordered" evidence="1">
    <location>
        <begin position="1"/>
        <end position="20"/>
    </location>
</feature>
<proteinExistence type="predicted"/>
<dbReference type="EMBL" id="UINC01153851">
    <property type="protein sequence ID" value="SVD48797.1"/>
    <property type="molecule type" value="Genomic_DNA"/>
</dbReference>
<organism evidence="2">
    <name type="scientific">marine metagenome</name>
    <dbReference type="NCBI Taxonomy" id="408172"/>
    <lineage>
        <taxon>unclassified sequences</taxon>
        <taxon>metagenomes</taxon>
        <taxon>ecological metagenomes</taxon>
    </lineage>
</organism>
<accession>A0A382VQJ7</accession>
<reference evidence="2" key="1">
    <citation type="submission" date="2018-05" db="EMBL/GenBank/DDBJ databases">
        <authorList>
            <person name="Lanie J.A."/>
            <person name="Ng W.-L."/>
            <person name="Kazmierczak K.M."/>
            <person name="Andrzejewski T.M."/>
            <person name="Davidsen T.M."/>
            <person name="Wayne K.J."/>
            <person name="Tettelin H."/>
            <person name="Glass J.I."/>
            <person name="Rusch D."/>
            <person name="Podicherti R."/>
            <person name="Tsui H.-C.T."/>
            <person name="Winkler M.E."/>
        </authorList>
    </citation>
    <scope>NUCLEOTIDE SEQUENCE</scope>
</reference>
<sequence length="238" mass="26765">MAENTETVVVPPAQEATDTSEVVDTAFAVGTEEAAASRTFTEDDVEKIRQQEKDKLYKRLEDSDGRVKSLEDQLSTLSNESEVSKAEAARLAKAESDALRKREEEELSAKELITKRETEFDEKLKVVETEWEGRLAKIEEERASQEAMLEKERRYRELETYLGRRMVEEEEYIIPELRDLASGTTEDEIDNSIAILKDRSSAILESIQQSAQPSGLRGSPVTAPPVGPMETQTGHQTL</sequence>
<feature type="compositionally biased region" description="Polar residues" evidence="1">
    <location>
        <begin position="72"/>
        <end position="81"/>
    </location>
</feature>